<evidence type="ECO:0000256" key="1">
    <source>
        <dbReference type="ARBA" id="ARBA00023027"/>
    </source>
</evidence>
<dbReference type="InterPro" id="IPR036291">
    <property type="entry name" value="NAD(P)-bd_dom_sf"/>
</dbReference>
<proteinExistence type="predicted"/>
<dbReference type="InterPro" id="IPR001509">
    <property type="entry name" value="Epimerase_deHydtase"/>
</dbReference>
<dbReference type="SUPFAM" id="SSF51735">
    <property type="entry name" value="NAD(P)-binding Rossmann-fold domains"/>
    <property type="match status" value="1"/>
</dbReference>
<accession>A0A6J6N2Q6</accession>
<organism evidence="3">
    <name type="scientific">freshwater metagenome</name>
    <dbReference type="NCBI Taxonomy" id="449393"/>
    <lineage>
        <taxon>unclassified sequences</taxon>
        <taxon>metagenomes</taxon>
        <taxon>ecological metagenomes</taxon>
    </lineage>
</organism>
<feature type="domain" description="NAD-dependent epimerase/dehydratase" evidence="2">
    <location>
        <begin position="5"/>
        <end position="240"/>
    </location>
</feature>
<sequence>MKPAILVTGAAGFIGAHTARALKLAGEEIVAIDSFSNYYSTELKDLRIANLLTPLGVTVARCDISDSDALKKTLEDKNISSIIHLAAQPGIRLPVERYGQYVSANIDAYLNIFTWGLKNGIDRITYASSSSVYGNYPKAPFSESFADIKPISFYGATKLANESMAPTIIRKSKMKARGLRFFTVYGPWGRPDMAYFRIAANLISGKPFNLFGDGDALRDFSYVDDTVNAVIALHNELESRPAEYHDVVNTGGGIPRTLAEMINIAESQLGLELQSNVSAKHPSDVERTFADATLLHSLIGKHTPTPLESGMSEVIKWAKDPKVSALISNWTETTV</sequence>
<evidence type="ECO:0000313" key="4">
    <source>
        <dbReference type="EMBL" id="CAB4774472.1"/>
    </source>
</evidence>
<dbReference type="EMBL" id="CAEZXH010000016">
    <property type="protein sequence ID" value="CAB4679538.1"/>
    <property type="molecule type" value="Genomic_DNA"/>
</dbReference>
<name>A0A6J6N2Q6_9ZZZZ</name>
<dbReference type="PANTHER" id="PTHR43574">
    <property type="entry name" value="EPIMERASE-RELATED"/>
    <property type="match status" value="1"/>
</dbReference>
<reference evidence="3" key="1">
    <citation type="submission" date="2020-05" db="EMBL/GenBank/DDBJ databases">
        <authorList>
            <person name="Chiriac C."/>
            <person name="Salcher M."/>
            <person name="Ghai R."/>
            <person name="Kavagutti S V."/>
        </authorList>
    </citation>
    <scope>NUCLEOTIDE SEQUENCE</scope>
</reference>
<evidence type="ECO:0000313" key="3">
    <source>
        <dbReference type="EMBL" id="CAB4679538.1"/>
    </source>
</evidence>
<dbReference type="PRINTS" id="PR01713">
    <property type="entry name" value="NUCEPIMERASE"/>
</dbReference>
<evidence type="ECO:0000259" key="2">
    <source>
        <dbReference type="Pfam" id="PF01370"/>
    </source>
</evidence>
<protein>
    <submittedName>
        <fullName evidence="3">Unannotated protein</fullName>
    </submittedName>
</protein>
<dbReference type="AlphaFoldDB" id="A0A6J6N2Q6"/>
<gene>
    <name evidence="3" type="ORF">UFOPK2360_00436</name>
    <name evidence="4" type="ORF">UFOPK2922_00559</name>
</gene>
<dbReference type="Pfam" id="PF01370">
    <property type="entry name" value="Epimerase"/>
    <property type="match status" value="1"/>
</dbReference>
<keyword evidence="1" id="KW-0520">NAD</keyword>
<dbReference type="EMBL" id="CAEZZS010000018">
    <property type="protein sequence ID" value="CAB4774472.1"/>
    <property type="molecule type" value="Genomic_DNA"/>
</dbReference>
<dbReference type="Gene3D" id="3.40.50.720">
    <property type="entry name" value="NAD(P)-binding Rossmann-like Domain"/>
    <property type="match status" value="1"/>
</dbReference>